<evidence type="ECO:0008006" key="4">
    <source>
        <dbReference type="Google" id="ProtNLM"/>
    </source>
</evidence>
<evidence type="ECO:0000313" key="2">
    <source>
        <dbReference type="EMBL" id="KRN88772.1"/>
    </source>
</evidence>
<dbReference type="PATRIC" id="fig|1122146.4.peg.770"/>
<dbReference type="STRING" id="1122146.IV53_GL000740"/>
<dbReference type="EMBL" id="JQBZ01000025">
    <property type="protein sequence ID" value="KRN88772.1"/>
    <property type="molecule type" value="Genomic_DNA"/>
</dbReference>
<evidence type="ECO:0000256" key="1">
    <source>
        <dbReference type="SAM" id="Phobius"/>
    </source>
</evidence>
<gene>
    <name evidence="2" type="ORF">IV53_GL000740</name>
</gene>
<evidence type="ECO:0000313" key="3">
    <source>
        <dbReference type="Proteomes" id="UP000051500"/>
    </source>
</evidence>
<dbReference type="Pfam" id="PF09911">
    <property type="entry name" value="DUF2140"/>
    <property type="match status" value="1"/>
</dbReference>
<accession>A0A0R2KRM5</accession>
<keyword evidence="1" id="KW-0472">Membrane</keyword>
<proteinExistence type="predicted"/>
<dbReference type="Proteomes" id="UP000051500">
    <property type="component" value="Unassembled WGS sequence"/>
</dbReference>
<name>A0A0R2KRM5_9LACO</name>
<protein>
    <recommendedName>
        <fullName evidence="4">DUF2140 family protein</fullName>
    </recommendedName>
</protein>
<dbReference type="OrthoDB" id="2241695at2"/>
<keyword evidence="3" id="KW-1185">Reference proteome</keyword>
<comment type="caution">
    <text evidence="2">The sequence shown here is derived from an EMBL/GenBank/DDBJ whole genome shotgun (WGS) entry which is preliminary data.</text>
</comment>
<feature type="transmembrane region" description="Helical" evidence="1">
    <location>
        <begin position="27"/>
        <end position="48"/>
    </location>
</feature>
<dbReference type="AlphaFoldDB" id="A0A0R2KRM5"/>
<keyword evidence="1" id="KW-0812">Transmembrane</keyword>
<organism evidence="2 3">
    <name type="scientific">Ligilactobacillus ceti DSM 22408</name>
    <dbReference type="NCBI Taxonomy" id="1122146"/>
    <lineage>
        <taxon>Bacteria</taxon>
        <taxon>Bacillati</taxon>
        <taxon>Bacillota</taxon>
        <taxon>Bacilli</taxon>
        <taxon>Lactobacillales</taxon>
        <taxon>Lactobacillaceae</taxon>
        <taxon>Ligilactobacillus</taxon>
    </lineage>
</organism>
<keyword evidence="1" id="KW-1133">Transmembrane helix</keyword>
<reference evidence="2 3" key="1">
    <citation type="journal article" date="2015" name="Genome Announc.">
        <title>Expanding the biotechnology potential of lactobacilli through comparative genomics of 213 strains and associated genera.</title>
        <authorList>
            <person name="Sun Z."/>
            <person name="Harris H.M."/>
            <person name="McCann A."/>
            <person name="Guo C."/>
            <person name="Argimon S."/>
            <person name="Zhang W."/>
            <person name="Yang X."/>
            <person name="Jeffery I.B."/>
            <person name="Cooney J.C."/>
            <person name="Kagawa T.F."/>
            <person name="Liu W."/>
            <person name="Song Y."/>
            <person name="Salvetti E."/>
            <person name="Wrobel A."/>
            <person name="Rasinkangas P."/>
            <person name="Parkhill J."/>
            <person name="Rea M.C."/>
            <person name="O'Sullivan O."/>
            <person name="Ritari J."/>
            <person name="Douillard F.P."/>
            <person name="Paul Ross R."/>
            <person name="Yang R."/>
            <person name="Briner A.E."/>
            <person name="Felis G.E."/>
            <person name="de Vos W.M."/>
            <person name="Barrangou R."/>
            <person name="Klaenhammer T.R."/>
            <person name="Caufield P.W."/>
            <person name="Cui Y."/>
            <person name="Zhang H."/>
            <person name="O'Toole P.W."/>
        </authorList>
    </citation>
    <scope>NUCLEOTIDE SEQUENCE [LARGE SCALE GENOMIC DNA]</scope>
    <source>
        <strain evidence="2 3">DSM 22408</strain>
    </source>
</reference>
<dbReference type="eggNOG" id="COG4698">
    <property type="taxonomic scope" value="Bacteria"/>
</dbReference>
<dbReference type="InterPro" id="IPR018672">
    <property type="entry name" value="DUF2140"/>
</dbReference>
<sequence length="216" mass="24603">MRSDFKMTSENLSRTKQLKSPKQPRNYWKWAFTILVALIIASGVYVSWKVKQPNPAISQTTTSKKVTGKQAYVHVDLTKEDLNDLINQYLDKKKTGQLKYRVLIDKSIILQGATTFFGQKVAFTVDAQPEVAPDGNLILHTKKMAVGSLGLPQKYILNYVKNNYDLKKRVQIKPDQKEIILNLNQIAAEKNLSVKCEKFDLKTNQFKFKVGLPLGK</sequence>